<reference evidence="2 3" key="1">
    <citation type="journal article" date="2009" name="Stand. Genomic Sci.">
        <title>Complete genome sequence of Dyadobacter fermentans type strain (NS114).</title>
        <authorList>
            <person name="Lang E."/>
            <person name="Lapidus A."/>
            <person name="Chertkov O."/>
            <person name="Brettin T."/>
            <person name="Detter J.C."/>
            <person name="Han C."/>
            <person name="Copeland A."/>
            <person name="Glavina Del Rio T."/>
            <person name="Nolan M."/>
            <person name="Chen F."/>
            <person name="Lucas S."/>
            <person name="Tice H."/>
            <person name="Cheng J.F."/>
            <person name="Land M."/>
            <person name="Hauser L."/>
            <person name="Chang Y.J."/>
            <person name="Jeffries C.D."/>
            <person name="Kopitz M."/>
            <person name="Bruce D."/>
            <person name="Goodwin L."/>
            <person name="Pitluck S."/>
            <person name="Ovchinnikova G."/>
            <person name="Pati A."/>
            <person name="Ivanova N."/>
            <person name="Mavrommatis K."/>
            <person name="Chen A."/>
            <person name="Palaniappan K."/>
            <person name="Chain P."/>
            <person name="Bristow J."/>
            <person name="Eisen J.A."/>
            <person name="Markowitz V."/>
            <person name="Hugenholtz P."/>
            <person name="Goker M."/>
            <person name="Rohde M."/>
            <person name="Kyrpides N.C."/>
            <person name="Klenk H.P."/>
        </authorList>
    </citation>
    <scope>NUCLEOTIDE SEQUENCE [LARGE SCALE GENOMIC DNA]</scope>
    <source>
        <strain evidence="3">ATCC 700827 / DSM 18053 / CIP 107007 / KCTC 52180 / NS114</strain>
    </source>
</reference>
<accession>C6W2E9</accession>
<dbReference type="InterPro" id="IPR036397">
    <property type="entry name" value="RNaseH_sf"/>
</dbReference>
<dbReference type="HOGENOM" id="CLU_027402_4_2_10"/>
<dbReference type="KEGG" id="dfe:Dfer_0867"/>
<organism evidence="2 3">
    <name type="scientific">Dyadobacter fermentans (strain ATCC 700827 / DSM 18053 / CIP 107007 / KCTC 52180 / NS114)</name>
    <dbReference type="NCBI Taxonomy" id="471854"/>
    <lineage>
        <taxon>Bacteria</taxon>
        <taxon>Pseudomonadati</taxon>
        <taxon>Bacteroidota</taxon>
        <taxon>Cytophagia</taxon>
        <taxon>Cytophagales</taxon>
        <taxon>Spirosomataceae</taxon>
        <taxon>Dyadobacter</taxon>
    </lineage>
</organism>
<evidence type="ECO:0000259" key="1">
    <source>
        <dbReference type="PROSITE" id="PS50994"/>
    </source>
</evidence>
<proteinExistence type="predicted"/>
<dbReference type="RefSeq" id="WP_015810379.1">
    <property type="nucleotide sequence ID" value="NC_013037.1"/>
</dbReference>
<dbReference type="InterPro" id="IPR001584">
    <property type="entry name" value="Integrase_cat-core"/>
</dbReference>
<evidence type="ECO:0000313" key="2">
    <source>
        <dbReference type="EMBL" id="ACT92122.1"/>
    </source>
</evidence>
<name>C6W2E9_DYAFD</name>
<dbReference type="PANTHER" id="PTHR46889:SF4">
    <property type="entry name" value="TRANSPOSASE INSO FOR INSERTION SEQUENCE ELEMENT IS911B-RELATED"/>
    <property type="match status" value="1"/>
</dbReference>
<dbReference type="NCBIfam" id="NF033516">
    <property type="entry name" value="transpos_IS3"/>
    <property type="match status" value="1"/>
</dbReference>
<dbReference type="eggNOG" id="COG2801">
    <property type="taxonomic scope" value="Bacteria"/>
</dbReference>
<evidence type="ECO:0000313" key="3">
    <source>
        <dbReference type="Proteomes" id="UP000002011"/>
    </source>
</evidence>
<dbReference type="InterPro" id="IPR025948">
    <property type="entry name" value="HTH-like_dom"/>
</dbReference>
<dbReference type="InterPro" id="IPR012337">
    <property type="entry name" value="RNaseH-like_sf"/>
</dbReference>
<dbReference type="STRING" id="471854.Dfer_0867"/>
<dbReference type="GO" id="GO:0015074">
    <property type="term" value="P:DNA integration"/>
    <property type="evidence" value="ECO:0007669"/>
    <property type="project" value="InterPro"/>
</dbReference>
<dbReference type="InterPro" id="IPR050900">
    <property type="entry name" value="Transposase_IS3/IS150/IS904"/>
</dbReference>
<protein>
    <submittedName>
        <fullName evidence="2">Integrase catalytic region</fullName>
    </submittedName>
</protein>
<dbReference type="Proteomes" id="UP000002011">
    <property type="component" value="Chromosome"/>
</dbReference>
<dbReference type="EMBL" id="CP001619">
    <property type="protein sequence ID" value="ACT92122.1"/>
    <property type="molecule type" value="Genomic_DNA"/>
</dbReference>
<gene>
    <name evidence="2" type="ordered locus">Dfer_0867</name>
</gene>
<dbReference type="PANTHER" id="PTHR46889">
    <property type="entry name" value="TRANSPOSASE INSF FOR INSERTION SEQUENCE IS3B-RELATED"/>
    <property type="match status" value="1"/>
</dbReference>
<dbReference type="Pfam" id="PF13276">
    <property type="entry name" value="HTH_21"/>
    <property type="match status" value="1"/>
</dbReference>
<dbReference type="AlphaFoldDB" id="C6W2E9"/>
<dbReference type="Pfam" id="PF13333">
    <property type="entry name" value="rve_2"/>
    <property type="match status" value="1"/>
</dbReference>
<dbReference type="SUPFAM" id="SSF53098">
    <property type="entry name" value="Ribonuclease H-like"/>
    <property type="match status" value="1"/>
</dbReference>
<dbReference type="Pfam" id="PF00665">
    <property type="entry name" value="rve"/>
    <property type="match status" value="1"/>
</dbReference>
<keyword evidence="3" id="KW-1185">Reference proteome</keyword>
<dbReference type="InterPro" id="IPR048020">
    <property type="entry name" value="Transpos_IS3"/>
</dbReference>
<sequence>MIFNLSRTNKVSYLCRLFDVSRTAYYRYRRGESHNADKKYNRPKHEVRIEFIRNMKRYGSRRIKESLKQKGIRIGRRKVVEIMRREGLKAIQPPRFIPRTTDSKHGKRICDNLLLDQPKPDHPDAIWVSDITYMPLKGGKWAYLCIWMDLFSRQIVSWKLDENMQENLVREPLEKALLKRGIKPGLIIHSDRGGQYLSRRMKQVVKTFRLKQSMSRADDPYDNACAESLWSRLKAELSIPKGGYINLEVLRSVLFEYIDGYYNTRRLHSSLNYRNPVAFETEYYRKTG</sequence>
<dbReference type="Gene3D" id="3.30.420.10">
    <property type="entry name" value="Ribonuclease H-like superfamily/Ribonuclease H"/>
    <property type="match status" value="1"/>
</dbReference>
<feature type="domain" description="Integrase catalytic" evidence="1">
    <location>
        <begin position="119"/>
        <end position="284"/>
    </location>
</feature>
<dbReference type="PROSITE" id="PS50994">
    <property type="entry name" value="INTEGRASE"/>
    <property type="match status" value="1"/>
</dbReference>
<dbReference type="GO" id="GO:0003676">
    <property type="term" value="F:nucleic acid binding"/>
    <property type="evidence" value="ECO:0007669"/>
    <property type="project" value="InterPro"/>
</dbReference>